<dbReference type="PROSITE" id="PS51061">
    <property type="entry name" value="R3H"/>
    <property type="match status" value="1"/>
</dbReference>
<dbReference type="InterPro" id="IPR029044">
    <property type="entry name" value="Nucleotide-diphossugar_trans"/>
</dbReference>
<dbReference type="SUPFAM" id="SSF56300">
    <property type="entry name" value="Metallo-dependent phosphatases"/>
    <property type="match status" value="1"/>
</dbReference>
<dbReference type="SUPFAM" id="SSF53448">
    <property type="entry name" value="Nucleotide-diphospho-sugar transferases"/>
    <property type="match status" value="1"/>
</dbReference>
<dbReference type="SMART" id="SM00357">
    <property type="entry name" value="CSP"/>
    <property type="match status" value="2"/>
</dbReference>
<evidence type="ECO:0000313" key="2">
    <source>
        <dbReference type="EMBL" id="CAE7358964.1"/>
    </source>
</evidence>
<proteinExistence type="predicted"/>
<dbReference type="Proteomes" id="UP000649617">
    <property type="component" value="Unassembled WGS sequence"/>
</dbReference>
<dbReference type="GO" id="GO:0016757">
    <property type="term" value="F:glycosyltransferase activity"/>
    <property type="evidence" value="ECO:0007669"/>
    <property type="project" value="InterPro"/>
</dbReference>
<dbReference type="SUPFAM" id="SSF82708">
    <property type="entry name" value="R3H domain"/>
    <property type="match status" value="1"/>
</dbReference>
<comment type="caution">
    <text evidence="2">The sequence shown here is derived from an EMBL/GenBank/DDBJ whole genome shotgun (WGS) entry which is preliminary data.</text>
</comment>
<dbReference type="InterPro" id="IPR029052">
    <property type="entry name" value="Metallo-depent_PP-like"/>
</dbReference>
<accession>A0A812Q711</accession>
<dbReference type="InterPro" id="IPR002495">
    <property type="entry name" value="Glyco_trans_8"/>
</dbReference>
<dbReference type="EMBL" id="CAJNIZ010014191">
    <property type="protein sequence ID" value="CAE7358964.1"/>
    <property type="molecule type" value="Genomic_DNA"/>
</dbReference>
<dbReference type="SMART" id="SM00393">
    <property type="entry name" value="R3H"/>
    <property type="match status" value="1"/>
</dbReference>
<dbReference type="Pfam" id="PF01501">
    <property type="entry name" value="Glyco_transf_8"/>
    <property type="match status" value="1"/>
</dbReference>
<dbReference type="Gene3D" id="3.90.550.10">
    <property type="entry name" value="Spore Coat Polysaccharide Biosynthesis Protein SpsA, Chain A"/>
    <property type="match status" value="1"/>
</dbReference>
<protein>
    <recommendedName>
        <fullName evidence="1">R3H domain-containing protein</fullName>
    </recommendedName>
</protein>
<dbReference type="InterPro" id="IPR036867">
    <property type="entry name" value="R3H_dom_sf"/>
</dbReference>
<dbReference type="Gene3D" id="3.30.1370.50">
    <property type="entry name" value="R3H-like domain"/>
    <property type="match status" value="1"/>
</dbReference>
<feature type="domain" description="R3H" evidence="1">
    <location>
        <begin position="1174"/>
        <end position="1236"/>
    </location>
</feature>
<dbReference type="PANTHER" id="PTHR11183">
    <property type="entry name" value="GLYCOGENIN SUBFAMILY MEMBER"/>
    <property type="match status" value="1"/>
</dbReference>
<sequence length="1323" mass="149176">MIAKMALYAPEVWYSIVTGLERPDTAKNDWHNIGVAFDASSRLRRAGIEFYHARLSEKWLKTQGGTSFVCHLQCDDDVWREVVTSDELRRPIATEVRVVAVSDTHLLHNGLQIPAGDLLVHAGDLSFEESRSKDARDFNAAWKDLKHRDYEDFLRWFRSSGLELAQALHWLGSVSCFEHRVLVGGNHDYILEQIGESHARKLCRAFNICYLWTERAPQQLQFRNGCKLNVWGSGVSAASGLSEARAALSGNVAFQLDIDTGERVFQEETMSLSASSVDVMVTHGLYRVVSEAGGRLVLHHVTTNLRLVKALRFIRSCLHRPPLARSAHVGLKSQARPISSMVPDSWLGFWHWAHDGHKVNGSITLEEEDGKRTLRTTFARCTGTWWPNGEDEDASSVVIEWMSSHTRVRHTLTAVGSAHDGTVSVVSEFRVVARHRPNEERTGSLTWSADKRPIKTRGWREQIGRTCTQALCVSSRLSSAKSYVCQEDASGRGLYQSPCPICRRPLNMALSGCSKTDELTVTSPFSSKLYQCTEEIRAGGPCVYTTHCSNCRRPLEVSKVAGTGRGDDRFFHRPSVGTWLQPRLGRMPLHTLSRSKFAYASLLYGNSVEYIRDARVLGFSLRRSATPHDLVLLHTDDVRQEYLDVLADLWSLRCVDRLEGADTLFTPNSRFRGVFTKLQAWTLTEYDRVILLDLDLLVQKNVDDLFELRPPAAMWVAGGQVHGQLIDAPPPFKGFHPVEPWGKAGCVKGPVDQPGVGPALVKQQCVNAGVILLKPDRQEFEHMKKEVECREHPEHIVTSSPEQDYLTRYFWHTPHWTHIDVSYNFQVHHLALRLPDSQKDCERRQVDFEDVRIIHFSAHPKPSQRDPGVSVTEFAEQMMGRYEGVLINIKHDPQQIERRNSTRKFPKLELRTDLDSGHTKLFEESGAKVGTQESDNVDVQFTEITVAPDELQRFQNFVRSCVQAWADAEEECKKCHGSPLVLESFPAEVGSHLRGICVQWDRARGSGRIAAKDGSKPLFVHHSQVLERSSGGRANLTVGEHVSFTVGLDEKQRLTATAVTKEPVLAQNDDVKEDPQAVQATPQEAQRETAVPILQERVCGHCTSWNASKRFGFVSCMVEGQIKEIFLHHNDVLMDAKGGIFLVKGQVVYFHIIKDPQAKGKDTDRPKAILAVSNEKDEEFVREVQEFARSDASSKSFPPGTPWQRKLLHEIAKAMHLYSRSEGEGKERFVRLTKQEEAGPSGSEIKMSKLQAHIEEIAQTQSHSDWRVLVRELTGHERELLREFCMQRGLQLCRVETPQGEPCQHFVCKQPAAPSCSIEDTLF</sequence>
<dbReference type="InterPro" id="IPR011129">
    <property type="entry name" value="CSD"/>
</dbReference>
<dbReference type="Pfam" id="PF01424">
    <property type="entry name" value="R3H"/>
    <property type="match status" value="1"/>
</dbReference>
<organism evidence="2 3">
    <name type="scientific">Symbiodinium pilosum</name>
    <name type="common">Dinoflagellate</name>
    <dbReference type="NCBI Taxonomy" id="2952"/>
    <lineage>
        <taxon>Eukaryota</taxon>
        <taxon>Sar</taxon>
        <taxon>Alveolata</taxon>
        <taxon>Dinophyceae</taxon>
        <taxon>Suessiales</taxon>
        <taxon>Symbiodiniaceae</taxon>
        <taxon>Symbiodinium</taxon>
    </lineage>
</organism>
<evidence type="ECO:0000313" key="3">
    <source>
        <dbReference type="Proteomes" id="UP000649617"/>
    </source>
</evidence>
<dbReference type="Gene3D" id="3.60.21.10">
    <property type="match status" value="2"/>
</dbReference>
<evidence type="ECO:0000259" key="1">
    <source>
        <dbReference type="PROSITE" id="PS51061"/>
    </source>
</evidence>
<dbReference type="InterPro" id="IPR050587">
    <property type="entry name" value="GNT1/Glycosyltrans_8"/>
</dbReference>
<dbReference type="InterPro" id="IPR012340">
    <property type="entry name" value="NA-bd_OB-fold"/>
</dbReference>
<dbReference type="GO" id="GO:0003676">
    <property type="term" value="F:nucleic acid binding"/>
    <property type="evidence" value="ECO:0007669"/>
    <property type="project" value="UniProtKB-UniRule"/>
</dbReference>
<dbReference type="SUPFAM" id="SSF50249">
    <property type="entry name" value="Nucleic acid-binding proteins"/>
    <property type="match status" value="2"/>
</dbReference>
<dbReference type="InterPro" id="IPR001374">
    <property type="entry name" value="R3H_dom"/>
</dbReference>
<keyword evidence="3" id="KW-1185">Reference proteome</keyword>
<dbReference type="OrthoDB" id="2014201at2759"/>
<gene>
    <name evidence="2" type="ORF">SPIL2461_LOCUS8569</name>
</gene>
<dbReference type="Gene3D" id="2.40.50.140">
    <property type="entry name" value="Nucleic acid-binding proteins"/>
    <property type="match status" value="2"/>
</dbReference>
<name>A0A812Q711_SYMPI</name>
<reference evidence="2" key="1">
    <citation type="submission" date="2021-02" db="EMBL/GenBank/DDBJ databases">
        <authorList>
            <person name="Dougan E. K."/>
            <person name="Rhodes N."/>
            <person name="Thang M."/>
            <person name="Chan C."/>
        </authorList>
    </citation>
    <scope>NUCLEOTIDE SEQUENCE</scope>
</reference>
<dbReference type="CDD" id="cd02325">
    <property type="entry name" value="R3H"/>
    <property type="match status" value="1"/>
</dbReference>